<sequence>MHRGKRKERPLEKETLLSGTDENIHPLYSTKSTKESKVQRRDRDWKKHLFH</sequence>
<evidence type="ECO:0000313" key="2">
    <source>
        <dbReference type="EMBL" id="EPR07785.1"/>
    </source>
</evidence>
<dbReference type="STRING" id="1330534.L323_20005"/>
<organism evidence="2 3">
    <name type="scientific">Ruminiclostridium papyrosolvens C7</name>
    <dbReference type="NCBI Taxonomy" id="1330534"/>
    <lineage>
        <taxon>Bacteria</taxon>
        <taxon>Bacillati</taxon>
        <taxon>Bacillota</taxon>
        <taxon>Clostridia</taxon>
        <taxon>Eubacteriales</taxon>
        <taxon>Oscillospiraceae</taxon>
        <taxon>Ruminiclostridium</taxon>
    </lineage>
</organism>
<name>U4QXQ8_9FIRM</name>
<gene>
    <name evidence="2" type="ORF">L323_20005</name>
</gene>
<dbReference type="AlphaFoldDB" id="U4QXQ8"/>
<dbReference type="Proteomes" id="UP000016860">
    <property type="component" value="Unassembled WGS sequence"/>
</dbReference>
<reference evidence="2 3" key="1">
    <citation type="journal article" date="2013" name="Genome Announc.">
        <title>Draft Genome Sequence of the Cellulolytic Bacterium Clostridium papyrosolvens C7 (ATCC 700395).</title>
        <authorList>
            <person name="Zepeda V."/>
            <person name="Dassa B."/>
            <person name="Borovok I."/>
            <person name="Lamed R."/>
            <person name="Bayer E.A."/>
            <person name="Cate J.H."/>
        </authorList>
    </citation>
    <scope>NUCLEOTIDE SEQUENCE [LARGE SCALE GENOMIC DNA]</scope>
    <source>
        <strain evidence="2 3">C7</strain>
    </source>
</reference>
<accession>U4QXQ8</accession>
<comment type="caution">
    <text evidence="2">The sequence shown here is derived from an EMBL/GenBank/DDBJ whole genome shotgun (WGS) entry which is preliminary data.</text>
</comment>
<protein>
    <submittedName>
        <fullName evidence="2">Uncharacterized protein</fullName>
    </submittedName>
</protein>
<evidence type="ECO:0000313" key="3">
    <source>
        <dbReference type="Proteomes" id="UP000016860"/>
    </source>
</evidence>
<evidence type="ECO:0000256" key="1">
    <source>
        <dbReference type="SAM" id="MobiDB-lite"/>
    </source>
</evidence>
<feature type="compositionally biased region" description="Basic and acidic residues" evidence="1">
    <location>
        <begin position="32"/>
        <end position="51"/>
    </location>
</feature>
<dbReference type="EMBL" id="ATAY01000098">
    <property type="protein sequence ID" value="EPR07785.1"/>
    <property type="molecule type" value="Genomic_DNA"/>
</dbReference>
<proteinExistence type="predicted"/>
<feature type="region of interest" description="Disordered" evidence="1">
    <location>
        <begin position="1"/>
        <end position="51"/>
    </location>
</feature>